<dbReference type="SUPFAM" id="SSF50447">
    <property type="entry name" value="Translation proteins"/>
    <property type="match status" value="1"/>
</dbReference>
<comment type="caution">
    <text evidence="7">The sequence shown here is derived from an EMBL/GenBank/DDBJ whole genome shotgun (WGS) entry which is preliminary data.</text>
</comment>
<accession>A0A934M5C6</accession>
<keyword evidence="4" id="KW-0862">Zinc</keyword>
<keyword evidence="3" id="KW-0479">Metal-binding</keyword>
<evidence type="ECO:0000256" key="4">
    <source>
        <dbReference type="ARBA" id="ARBA00022833"/>
    </source>
</evidence>
<evidence type="ECO:0000313" key="7">
    <source>
        <dbReference type="EMBL" id="MBI6874950.1"/>
    </source>
</evidence>
<keyword evidence="8" id="KW-1185">Reference proteome</keyword>
<dbReference type="PROSITE" id="PS50860">
    <property type="entry name" value="AA_TRNA_LIGASE_II_ALA"/>
    <property type="match status" value="1"/>
</dbReference>
<dbReference type="PANTHER" id="PTHR43462:SF1">
    <property type="entry name" value="ALANYL-TRNA EDITING PROTEIN AARSD1"/>
    <property type="match status" value="1"/>
</dbReference>
<feature type="domain" description="Alanyl-transfer RNA synthetases family profile" evidence="6">
    <location>
        <begin position="1"/>
        <end position="235"/>
    </location>
</feature>
<dbReference type="Proteomes" id="UP000622687">
    <property type="component" value="Unassembled WGS sequence"/>
</dbReference>
<dbReference type="SUPFAM" id="SSF55186">
    <property type="entry name" value="ThrRS/AlaRS common domain"/>
    <property type="match status" value="1"/>
</dbReference>
<evidence type="ECO:0000256" key="3">
    <source>
        <dbReference type="ARBA" id="ARBA00022723"/>
    </source>
</evidence>
<dbReference type="InterPro" id="IPR003156">
    <property type="entry name" value="DHHA1_dom"/>
</dbReference>
<dbReference type="InterPro" id="IPR009000">
    <property type="entry name" value="Transl_B-barrel_sf"/>
</dbReference>
<dbReference type="GO" id="GO:0006419">
    <property type="term" value="P:alanyl-tRNA aminoacylation"/>
    <property type="evidence" value="ECO:0007669"/>
    <property type="project" value="InterPro"/>
</dbReference>
<dbReference type="InterPro" id="IPR012947">
    <property type="entry name" value="tRNA_SAD"/>
</dbReference>
<organism evidence="7 8">
    <name type="scientific">Clostridium aciditolerans</name>
    <dbReference type="NCBI Taxonomy" id="339861"/>
    <lineage>
        <taxon>Bacteria</taxon>
        <taxon>Bacillati</taxon>
        <taxon>Bacillota</taxon>
        <taxon>Clostridia</taxon>
        <taxon>Eubacteriales</taxon>
        <taxon>Clostridiaceae</taxon>
        <taxon>Clostridium</taxon>
    </lineage>
</organism>
<dbReference type="SMART" id="SM00863">
    <property type="entry name" value="tRNA_SAD"/>
    <property type="match status" value="1"/>
</dbReference>
<name>A0A934M5C6_9CLOT</name>
<dbReference type="InterPro" id="IPR018163">
    <property type="entry name" value="Thr/Ala-tRNA-synth_IIc_edit"/>
</dbReference>
<dbReference type="Gene3D" id="3.30.980.10">
    <property type="entry name" value="Threonyl-trna Synthetase, Chain A, domain 2"/>
    <property type="match status" value="1"/>
</dbReference>
<proteinExistence type="predicted"/>
<dbReference type="InterPro" id="IPR051335">
    <property type="entry name" value="Alanyl-tRNA_Editing_Enzymes"/>
</dbReference>
<dbReference type="Gene3D" id="2.40.30.130">
    <property type="match status" value="1"/>
</dbReference>
<dbReference type="GO" id="GO:0046872">
    <property type="term" value="F:metal ion binding"/>
    <property type="evidence" value="ECO:0007669"/>
    <property type="project" value="UniProtKB-KW"/>
</dbReference>
<dbReference type="GO" id="GO:0002161">
    <property type="term" value="F:aminoacyl-tRNA deacylase activity"/>
    <property type="evidence" value="ECO:0007669"/>
    <property type="project" value="UniProtKB-ARBA"/>
</dbReference>
<dbReference type="GO" id="GO:0005524">
    <property type="term" value="F:ATP binding"/>
    <property type="evidence" value="ECO:0007669"/>
    <property type="project" value="InterPro"/>
</dbReference>
<dbReference type="AlphaFoldDB" id="A0A934M5C6"/>
<dbReference type="PANTHER" id="PTHR43462">
    <property type="entry name" value="ALANYL-TRNA EDITING PROTEIN"/>
    <property type="match status" value="1"/>
</dbReference>
<dbReference type="GO" id="GO:0005737">
    <property type="term" value="C:cytoplasm"/>
    <property type="evidence" value="ECO:0007669"/>
    <property type="project" value="UniProtKB-SubCell"/>
</dbReference>
<evidence type="ECO:0000256" key="5">
    <source>
        <dbReference type="SAM" id="Coils"/>
    </source>
</evidence>
<reference evidence="7" key="1">
    <citation type="submission" date="2020-12" db="EMBL/GenBank/DDBJ databases">
        <title>Clostridium thailandense sp. nov., a novel acetogenic bacterium isolated from peat land soil in Thailand.</title>
        <authorList>
            <person name="Chaikitkaew S."/>
            <person name="Birkeland N.K."/>
        </authorList>
    </citation>
    <scope>NUCLEOTIDE SEQUENCE</scope>
    <source>
        <strain evidence="7">DSM 17425</strain>
    </source>
</reference>
<evidence type="ECO:0000256" key="1">
    <source>
        <dbReference type="ARBA" id="ARBA00001947"/>
    </source>
</evidence>
<dbReference type="Pfam" id="PF01411">
    <property type="entry name" value="tRNA-synt_2c"/>
    <property type="match status" value="1"/>
</dbReference>
<evidence type="ECO:0000259" key="6">
    <source>
        <dbReference type="PROSITE" id="PS50860"/>
    </source>
</evidence>
<gene>
    <name evidence="7" type="ORF">I6U51_19965</name>
</gene>
<dbReference type="EMBL" id="JAEEGB010000037">
    <property type="protein sequence ID" value="MBI6874950.1"/>
    <property type="molecule type" value="Genomic_DNA"/>
</dbReference>
<dbReference type="GO" id="GO:0003676">
    <property type="term" value="F:nucleic acid binding"/>
    <property type="evidence" value="ECO:0007669"/>
    <property type="project" value="InterPro"/>
</dbReference>
<feature type="coiled-coil region" evidence="5">
    <location>
        <begin position="258"/>
        <end position="292"/>
    </location>
</feature>
<dbReference type="Pfam" id="PF07973">
    <property type="entry name" value="tRNA_SAD"/>
    <property type="match status" value="1"/>
</dbReference>
<evidence type="ECO:0000313" key="8">
    <source>
        <dbReference type="Proteomes" id="UP000622687"/>
    </source>
</evidence>
<dbReference type="Gene3D" id="3.10.310.40">
    <property type="match status" value="1"/>
</dbReference>
<dbReference type="GO" id="GO:0004813">
    <property type="term" value="F:alanine-tRNA ligase activity"/>
    <property type="evidence" value="ECO:0007669"/>
    <property type="project" value="InterPro"/>
</dbReference>
<protein>
    <submittedName>
        <fullName evidence="7">Alanyl-tRNA editing protein</fullName>
    </submittedName>
</protein>
<keyword evidence="5" id="KW-0175">Coiled coil</keyword>
<comment type="cofactor">
    <cofactor evidence="1">
        <name>Zn(2+)</name>
        <dbReference type="ChEBI" id="CHEBI:29105"/>
    </cofactor>
</comment>
<dbReference type="InterPro" id="IPR018164">
    <property type="entry name" value="Ala-tRNA-synth_IIc_N"/>
</dbReference>
<dbReference type="InterPro" id="IPR018165">
    <property type="entry name" value="Ala-tRNA-synth_IIc_core"/>
</dbReference>
<evidence type="ECO:0000256" key="2">
    <source>
        <dbReference type="ARBA" id="ARBA00004496"/>
    </source>
</evidence>
<dbReference type="RefSeq" id="WP_211144324.1">
    <property type="nucleotide sequence ID" value="NZ_JAEEGB010000037.1"/>
</dbReference>
<comment type="subcellular location">
    <subcellularLocation>
        <location evidence="2">Cytoplasm</location>
    </subcellularLocation>
</comment>
<sequence>MTEKLFYNDPYLKECQAEIVDIINEDNKILVILDKTIFYPEGGGQPSDTGEINGLKVTYVFENNGIIYHEVEKVPEGKIASCKIDFDRRFDHMQQHSGEHLLSGAILKLYGGNNKGFHLGVDYVTIDIDMNDIDEQMVNKIEEEVNQYIYLNQSFNTYVVSKDECEKFPLRKQINVDEDIRVVEAKDMDCCACCGTHVFKTGEISIVKIIKTEKYKGMTRIYFKCGKRALKDFENKHDIVTKLIRSFSAKEDDIIERIESQCIELDSLRKELGKLKKNLAEVEAENIIENEKTQVVFRKYSNKDFDDIQLIASELSMKSYIIILASLRDNKILFLNKTDKDVNCGKIFKENIKEFSGKGGGNASRAQGTFDKEEDLVKFSEFVYSTLI</sequence>
<dbReference type="Pfam" id="PF02272">
    <property type="entry name" value="DHHA1"/>
    <property type="match status" value="1"/>
</dbReference>